<keyword evidence="4" id="KW-0418">Kinase</keyword>
<feature type="compositionally biased region" description="Polar residues" evidence="2">
    <location>
        <begin position="181"/>
        <end position="195"/>
    </location>
</feature>
<evidence type="ECO:0000256" key="2">
    <source>
        <dbReference type="SAM" id="MobiDB-lite"/>
    </source>
</evidence>
<dbReference type="PROSITE" id="PS50052">
    <property type="entry name" value="GUANYLATE_KINASE_2"/>
    <property type="match status" value="1"/>
</dbReference>
<dbReference type="SUPFAM" id="SSF52540">
    <property type="entry name" value="P-loop containing nucleoside triphosphate hydrolases"/>
    <property type="match status" value="1"/>
</dbReference>
<keyword evidence="5" id="KW-1185">Reference proteome</keyword>
<dbReference type="Gene3D" id="3.40.50.300">
    <property type="entry name" value="P-loop containing nucleotide triphosphate hydrolases"/>
    <property type="match status" value="1"/>
</dbReference>
<dbReference type="PANTHER" id="PTHR23117:SF23">
    <property type="entry name" value="GUANYLATE KINASE"/>
    <property type="match status" value="1"/>
</dbReference>
<comment type="caution">
    <text evidence="4">The sequence shown here is derived from an EMBL/GenBank/DDBJ whole genome shotgun (WGS) entry which is preliminary data.</text>
</comment>
<gene>
    <name evidence="4" type="ORF">DPX16_22903</name>
</gene>
<dbReference type="PANTHER" id="PTHR23117">
    <property type="entry name" value="GUANYLATE KINASE-RELATED"/>
    <property type="match status" value="1"/>
</dbReference>
<dbReference type="CDD" id="cd00071">
    <property type="entry name" value="GMPK"/>
    <property type="match status" value="1"/>
</dbReference>
<keyword evidence="1" id="KW-0808">Transferase</keyword>
<evidence type="ECO:0000313" key="5">
    <source>
        <dbReference type="Proteomes" id="UP000281406"/>
    </source>
</evidence>
<dbReference type="Pfam" id="PF00625">
    <property type="entry name" value="Guanylate_kin"/>
    <property type="match status" value="1"/>
</dbReference>
<proteinExistence type="predicted"/>
<dbReference type="InterPro" id="IPR008144">
    <property type="entry name" value="Guanylate_kin-like_dom"/>
</dbReference>
<dbReference type="InterPro" id="IPR027417">
    <property type="entry name" value="P-loop_NTPase"/>
</dbReference>
<sequence>MQAGIANGEFIENAEFSGNMYGTSKAAVQAVQAKNLICILDIDMQGVKNIKRTDLNPIYVSIQAPSMDILEKRLRDRKTESEESLQKRLHAAKVDMEISKEPGLFDVVITNDDLDVAYGKLKDALLEQTNKKMNNFDGIDEPVVVSAVGKKRKPSKSNHLREEIKKMRHSGEGKMPAVACSHTTATSVTVSKTES</sequence>
<evidence type="ECO:0000259" key="3">
    <source>
        <dbReference type="PROSITE" id="PS50052"/>
    </source>
</evidence>
<dbReference type="GO" id="GO:0005829">
    <property type="term" value="C:cytosol"/>
    <property type="evidence" value="ECO:0007669"/>
    <property type="project" value="TreeGrafter"/>
</dbReference>
<dbReference type="EMBL" id="RJVU01069169">
    <property type="protein sequence ID" value="ROI73792.1"/>
    <property type="molecule type" value="Genomic_DNA"/>
</dbReference>
<dbReference type="GO" id="GO:0004385">
    <property type="term" value="F:GMP kinase activity"/>
    <property type="evidence" value="ECO:0007669"/>
    <property type="project" value="TreeGrafter"/>
</dbReference>
<dbReference type="InterPro" id="IPR008145">
    <property type="entry name" value="GK/Ca_channel_bsu"/>
</dbReference>
<reference evidence="4 5" key="1">
    <citation type="submission" date="2018-10" db="EMBL/GenBank/DDBJ databases">
        <title>Genome assembly for a Yunnan-Guizhou Plateau 3E fish, Anabarilius grahami (Regan), and its evolutionary and genetic applications.</title>
        <authorList>
            <person name="Jiang W."/>
        </authorList>
    </citation>
    <scope>NUCLEOTIDE SEQUENCE [LARGE SCALE GENOMIC DNA]</scope>
    <source>
        <strain evidence="4">AG-KIZ</strain>
        <tissue evidence="4">Muscle</tissue>
    </source>
</reference>
<organism evidence="4 5">
    <name type="scientific">Anabarilius grahami</name>
    <name type="common">Kanglang fish</name>
    <name type="synonym">Barilius grahami</name>
    <dbReference type="NCBI Taxonomy" id="495550"/>
    <lineage>
        <taxon>Eukaryota</taxon>
        <taxon>Metazoa</taxon>
        <taxon>Chordata</taxon>
        <taxon>Craniata</taxon>
        <taxon>Vertebrata</taxon>
        <taxon>Euteleostomi</taxon>
        <taxon>Actinopterygii</taxon>
        <taxon>Neopterygii</taxon>
        <taxon>Teleostei</taxon>
        <taxon>Ostariophysi</taxon>
        <taxon>Cypriniformes</taxon>
        <taxon>Xenocyprididae</taxon>
        <taxon>Xenocypridinae</taxon>
        <taxon>Xenocypridinae incertae sedis</taxon>
        <taxon>Anabarilius</taxon>
    </lineage>
</organism>
<protein>
    <submittedName>
        <fullName evidence="4">Guanylate kinase</fullName>
    </submittedName>
</protein>
<evidence type="ECO:0000313" key="4">
    <source>
        <dbReference type="EMBL" id="ROI73792.1"/>
    </source>
</evidence>
<feature type="region of interest" description="Disordered" evidence="2">
    <location>
        <begin position="168"/>
        <end position="195"/>
    </location>
</feature>
<feature type="domain" description="Guanylate kinase-like" evidence="3">
    <location>
        <begin position="1"/>
        <end position="126"/>
    </location>
</feature>
<name>A0A3N0XN32_ANAGA</name>
<accession>A0A3N0XN32</accession>
<dbReference type="OrthoDB" id="6334211at2759"/>
<dbReference type="AlphaFoldDB" id="A0A3N0XN32"/>
<dbReference type="SMART" id="SM00072">
    <property type="entry name" value="GuKc"/>
    <property type="match status" value="1"/>
</dbReference>
<dbReference type="Proteomes" id="UP000281406">
    <property type="component" value="Unassembled WGS sequence"/>
</dbReference>
<evidence type="ECO:0000256" key="1">
    <source>
        <dbReference type="ARBA" id="ARBA00022679"/>
    </source>
</evidence>